<accession>A0A225DEU3</accession>
<organism evidence="1 2">
    <name type="scientific">Fimbriiglobus ruber</name>
    <dbReference type="NCBI Taxonomy" id="1908690"/>
    <lineage>
        <taxon>Bacteria</taxon>
        <taxon>Pseudomonadati</taxon>
        <taxon>Planctomycetota</taxon>
        <taxon>Planctomycetia</taxon>
        <taxon>Gemmatales</taxon>
        <taxon>Gemmataceae</taxon>
        <taxon>Fimbriiglobus</taxon>
    </lineage>
</organism>
<comment type="caution">
    <text evidence="1">The sequence shown here is derived from an EMBL/GenBank/DDBJ whole genome shotgun (WGS) entry which is preliminary data.</text>
</comment>
<dbReference type="RefSeq" id="WP_088258029.1">
    <property type="nucleotide sequence ID" value="NZ_NIDE01000014.1"/>
</dbReference>
<evidence type="ECO:0000313" key="1">
    <source>
        <dbReference type="EMBL" id="OWK38174.1"/>
    </source>
</evidence>
<name>A0A225DEU3_9BACT</name>
<sequence>MPGVSLTYEQASQLDSVFPTNLGDTVYLVLGHVTHGNIGEEPLCDRPDWGQLVLVPYFEGPDYGISDVSLSYQLPAADLKAGQFDRLEATFGQSQTTEYRTLEGNSVGKEDPLNGAGANETPRLRLPLESVVRLPDPIRGTNSPEISTLLAERDNGLDVCDGVHRVGWPHSPRAAGIFPLIIADGKG</sequence>
<keyword evidence="2" id="KW-1185">Reference proteome</keyword>
<dbReference type="Proteomes" id="UP000214646">
    <property type="component" value="Unassembled WGS sequence"/>
</dbReference>
<dbReference type="EMBL" id="NIDE01000014">
    <property type="protein sequence ID" value="OWK38174.1"/>
    <property type="molecule type" value="Genomic_DNA"/>
</dbReference>
<protein>
    <submittedName>
        <fullName evidence="1">Uncharacterized protein</fullName>
    </submittedName>
</protein>
<proteinExistence type="predicted"/>
<dbReference type="AlphaFoldDB" id="A0A225DEU3"/>
<gene>
    <name evidence="1" type="ORF">FRUB_07294</name>
</gene>
<reference evidence="2" key="1">
    <citation type="submission" date="2017-06" db="EMBL/GenBank/DDBJ databases">
        <title>Genome analysis of Fimbriiglobus ruber SP5, the first member of the order Planctomycetales with confirmed chitinolytic capability.</title>
        <authorList>
            <person name="Ravin N.V."/>
            <person name="Rakitin A.L."/>
            <person name="Ivanova A.A."/>
            <person name="Beletsky A.V."/>
            <person name="Kulichevskaya I.S."/>
            <person name="Mardanov A.V."/>
            <person name="Dedysh S.N."/>
        </authorList>
    </citation>
    <scope>NUCLEOTIDE SEQUENCE [LARGE SCALE GENOMIC DNA]</scope>
    <source>
        <strain evidence="2">SP5</strain>
    </source>
</reference>
<evidence type="ECO:0000313" key="2">
    <source>
        <dbReference type="Proteomes" id="UP000214646"/>
    </source>
</evidence>